<name>A0AC61MVC5_9FIRM</name>
<dbReference type="EMBL" id="CP068393">
    <property type="protein sequence ID" value="QUC66447.1"/>
    <property type="molecule type" value="Genomic_DNA"/>
</dbReference>
<dbReference type="Proteomes" id="UP000682782">
    <property type="component" value="Chromosome"/>
</dbReference>
<keyword evidence="1" id="KW-0418">Kinase</keyword>
<keyword evidence="2" id="KW-1185">Reference proteome</keyword>
<accession>A0AC61MVC5</accession>
<gene>
    <name evidence="1" type="ORF">JYE49_11325</name>
</gene>
<protein>
    <submittedName>
        <fullName evidence="1">HAMP domain-containing histidine kinase</fullName>
    </submittedName>
</protein>
<proteinExistence type="predicted"/>
<keyword evidence="1" id="KW-0808">Transferase</keyword>
<reference evidence="1" key="1">
    <citation type="submission" date="2021-01" db="EMBL/GenBank/DDBJ databases">
        <title>Complete genome sequence of Clostridiales bacterium R-7.</title>
        <authorList>
            <person name="Mahoney-Kurpe S.C."/>
            <person name="Palevich N."/>
            <person name="Koike S."/>
            <person name="Moon C.D."/>
            <person name="Attwood G.T."/>
        </authorList>
    </citation>
    <scope>NUCLEOTIDE SEQUENCE</scope>
    <source>
        <strain evidence="1">R-7</strain>
    </source>
</reference>
<sequence length="436" mass="47599">MIRRLRRRMTLMVVAVLILVSAGIVLAIHLANEHSIAAQAEATLSMLAENSGSRPADTGRREDMPAMKPDENDPGRGARMNRGKKDFRGEPPALRSGTEADAAGLSNSYTISLSADGSVASWTSDRTDLYSDEQVSVMAESILAEGKESGRIGTQFYRKTEQNGQTMLVVLDARLDYLSASNVLRSTILIAAAACVLLSLLAALLIRRMVQPVEEAFTRQKQFVSDASHELKTPLAVISANAEVLEQEIGENENLGYIRSEIRRTDALVNNLLTLARLDRKEGTAEMKPFDLSHAVLNVVLPFESTVYEAGKTLETDIPEGIECTGNEEMIQQLTVILLSNALKYSNEGGRIEVSLKARGKQRELRVFNTGDPIAPEDQEKIFDRFWRADPAHGRETGGHGLGLAIARNIVETHKGRISVESSEGKGTAFSVILNA</sequence>
<organism evidence="1 2">
    <name type="scientific">Aristaeella hokkaidonensis</name>
    <dbReference type="NCBI Taxonomy" id="3046382"/>
    <lineage>
        <taxon>Bacteria</taxon>
        <taxon>Bacillati</taxon>
        <taxon>Bacillota</taxon>
        <taxon>Clostridia</taxon>
        <taxon>Eubacteriales</taxon>
        <taxon>Aristaeellaceae</taxon>
        <taxon>Aristaeella</taxon>
    </lineage>
</organism>
<evidence type="ECO:0000313" key="2">
    <source>
        <dbReference type="Proteomes" id="UP000682782"/>
    </source>
</evidence>
<evidence type="ECO:0000313" key="1">
    <source>
        <dbReference type="EMBL" id="QUC66447.1"/>
    </source>
</evidence>